<proteinExistence type="predicted"/>
<organism evidence="1 2">
    <name type="scientific">Panagrolaimus sp. PS1159</name>
    <dbReference type="NCBI Taxonomy" id="55785"/>
    <lineage>
        <taxon>Eukaryota</taxon>
        <taxon>Metazoa</taxon>
        <taxon>Ecdysozoa</taxon>
        <taxon>Nematoda</taxon>
        <taxon>Chromadorea</taxon>
        <taxon>Rhabditida</taxon>
        <taxon>Tylenchina</taxon>
        <taxon>Panagrolaimomorpha</taxon>
        <taxon>Panagrolaimoidea</taxon>
        <taxon>Panagrolaimidae</taxon>
        <taxon>Panagrolaimus</taxon>
    </lineage>
</organism>
<evidence type="ECO:0000313" key="2">
    <source>
        <dbReference type="WBParaSite" id="PS1159_v2.g16114.t1"/>
    </source>
</evidence>
<reference evidence="2" key="1">
    <citation type="submission" date="2022-11" db="UniProtKB">
        <authorList>
            <consortium name="WormBaseParasite"/>
        </authorList>
    </citation>
    <scope>IDENTIFICATION</scope>
</reference>
<name>A0AC35FCA3_9BILA</name>
<accession>A0AC35FCA3</accession>
<dbReference type="WBParaSite" id="PS1159_v2.g16114.t1">
    <property type="protein sequence ID" value="PS1159_v2.g16114.t1"/>
    <property type="gene ID" value="PS1159_v2.g16114"/>
</dbReference>
<protein>
    <submittedName>
        <fullName evidence="2">RNA-directed RNA polymerase</fullName>
    </submittedName>
</protein>
<evidence type="ECO:0000313" key="1">
    <source>
        <dbReference type="Proteomes" id="UP000887580"/>
    </source>
</evidence>
<dbReference type="Proteomes" id="UP000887580">
    <property type="component" value="Unplaced"/>
</dbReference>
<sequence length="345" mass="40015">LGQMHERLSEITDTLKLELNPELIEIDPSLVVPGDEIYEVQAMDVYKEYSALIQNMLNTYGLQNDGEIFSNHFKSFKRRLFERNDNSTTIKKASAFYRIAYSDKTHLSFPWFIADILMINQQLYSDKDLDKKSFSPYCLENKLSKEINDLITFTKYENGFASFVKNLNDAYSNKKSNTEVCLATARMCQTCEGLDKLLFFVRCWSDKHRLDRILPKVLDALVILFVTGHLTGESCIDLDALEDGSIDLDDLEGGVGRIFLKFLQYISTQEFSSSELHLCPVTKRKLSQEDCLMLYYEAIQTLYPIAFNRFYRCLPGGIYESDRSFEDEIFTIDLPMEVEEIWEEL</sequence>